<proteinExistence type="predicted"/>
<name>A0A9W6TQA8_9STRA</name>
<feature type="transmembrane region" description="Helical" evidence="1">
    <location>
        <begin position="99"/>
        <end position="119"/>
    </location>
</feature>
<dbReference type="Proteomes" id="UP001165121">
    <property type="component" value="Unassembled WGS sequence"/>
</dbReference>
<comment type="caution">
    <text evidence="2">The sequence shown here is derived from an EMBL/GenBank/DDBJ whole genome shotgun (WGS) entry which is preliminary data.</text>
</comment>
<keyword evidence="1" id="KW-0812">Transmembrane</keyword>
<gene>
    <name evidence="2" type="ORF">Pfra01_000141200</name>
</gene>
<keyword evidence="1" id="KW-1133">Transmembrane helix</keyword>
<keyword evidence="1" id="KW-0472">Membrane</keyword>
<dbReference type="EMBL" id="BSXT01000114">
    <property type="protein sequence ID" value="GMF17934.1"/>
    <property type="molecule type" value="Genomic_DNA"/>
</dbReference>
<evidence type="ECO:0000256" key="1">
    <source>
        <dbReference type="SAM" id="Phobius"/>
    </source>
</evidence>
<evidence type="ECO:0000313" key="3">
    <source>
        <dbReference type="Proteomes" id="UP001165121"/>
    </source>
</evidence>
<dbReference type="AlphaFoldDB" id="A0A9W6TQA8"/>
<protein>
    <submittedName>
        <fullName evidence="2">Unnamed protein product</fullName>
    </submittedName>
</protein>
<reference evidence="2" key="1">
    <citation type="submission" date="2023-04" db="EMBL/GenBank/DDBJ databases">
        <title>Phytophthora fragariaefolia NBRC 109709.</title>
        <authorList>
            <person name="Ichikawa N."/>
            <person name="Sato H."/>
            <person name="Tonouchi N."/>
        </authorList>
    </citation>
    <scope>NUCLEOTIDE SEQUENCE</scope>
    <source>
        <strain evidence="2">NBRC 109709</strain>
    </source>
</reference>
<keyword evidence="3" id="KW-1185">Reference proteome</keyword>
<evidence type="ECO:0000313" key="2">
    <source>
        <dbReference type="EMBL" id="GMF17934.1"/>
    </source>
</evidence>
<sequence>MAGPTMDAREIPVEWIARELKQVCGTRCPVEIRESAVATLVDEDGIEDIQRSGDESWSSTWSAYITSARQLSGMASFQQLSTFDADCAAHPLALGCDGLLAVLTAVLVVLVAIKAGVLASQRRRRIDSHA</sequence>
<organism evidence="2 3">
    <name type="scientific">Phytophthora fragariaefolia</name>
    <dbReference type="NCBI Taxonomy" id="1490495"/>
    <lineage>
        <taxon>Eukaryota</taxon>
        <taxon>Sar</taxon>
        <taxon>Stramenopiles</taxon>
        <taxon>Oomycota</taxon>
        <taxon>Peronosporomycetes</taxon>
        <taxon>Peronosporales</taxon>
        <taxon>Peronosporaceae</taxon>
        <taxon>Phytophthora</taxon>
    </lineage>
</organism>
<accession>A0A9W6TQA8</accession>